<comment type="caution">
    <text evidence="1">The sequence shown here is derived from an EMBL/GenBank/DDBJ whole genome shotgun (WGS) entry which is preliminary data.</text>
</comment>
<gene>
    <name evidence="1" type="ORF">SCALOS_LOCUS8050</name>
</gene>
<dbReference type="Proteomes" id="UP000789860">
    <property type="component" value="Unassembled WGS sequence"/>
</dbReference>
<organism evidence="1 2">
    <name type="scientific">Scutellospora calospora</name>
    <dbReference type="NCBI Taxonomy" id="85575"/>
    <lineage>
        <taxon>Eukaryota</taxon>
        <taxon>Fungi</taxon>
        <taxon>Fungi incertae sedis</taxon>
        <taxon>Mucoromycota</taxon>
        <taxon>Glomeromycotina</taxon>
        <taxon>Glomeromycetes</taxon>
        <taxon>Diversisporales</taxon>
        <taxon>Gigasporaceae</taxon>
        <taxon>Scutellospora</taxon>
    </lineage>
</organism>
<evidence type="ECO:0000313" key="2">
    <source>
        <dbReference type="Proteomes" id="UP000789860"/>
    </source>
</evidence>
<dbReference type="EMBL" id="CAJVPM010020130">
    <property type="protein sequence ID" value="CAG8633387.1"/>
    <property type="molecule type" value="Genomic_DNA"/>
</dbReference>
<reference evidence="1" key="1">
    <citation type="submission" date="2021-06" db="EMBL/GenBank/DDBJ databases">
        <authorList>
            <person name="Kallberg Y."/>
            <person name="Tangrot J."/>
            <person name="Rosling A."/>
        </authorList>
    </citation>
    <scope>NUCLEOTIDE SEQUENCE</scope>
    <source>
        <strain evidence="1">AU212A</strain>
    </source>
</reference>
<name>A0ACA9N6E8_9GLOM</name>
<protein>
    <submittedName>
        <fullName evidence="1">536_t:CDS:1</fullName>
    </submittedName>
</protein>
<evidence type="ECO:0000313" key="1">
    <source>
        <dbReference type="EMBL" id="CAG8633387.1"/>
    </source>
</evidence>
<keyword evidence="2" id="KW-1185">Reference proteome</keyword>
<proteinExistence type="predicted"/>
<accession>A0ACA9N6E8</accession>
<sequence>PKMFNTLSLKTTKLYSALTHINKAIRLILITSTTSIFTINHHLSIVSKASEISINSVTIKDISINKQYTLN</sequence>
<feature type="non-terminal residue" evidence="1">
    <location>
        <position position="1"/>
    </location>
</feature>